<feature type="compositionally biased region" description="Basic and acidic residues" evidence="2">
    <location>
        <begin position="116"/>
        <end position="166"/>
    </location>
</feature>
<name>A0A8H6W735_9AGAR</name>
<evidence type="ECO:0000256" key="1">
    <source>
        <dbReference type="SAM" id="Coils"/>
    </source>
</evidence>
<feature type="compositionally biased region" description="Polar residues" evidence="2">
    <location>
        <begin position="447"/>
        <end position="458"/>
    </location>
</feature>
<feature type="coiled-coil region" evidence="1">
    <location>
        <begin position="356"/>
        <end position="383"/>
    </location>
</feature>
<feature type="region of interest" description="Disordered" evidence="2">
    <location>
        <begin position="116"/>
        <end position="187"/>
    </location>
</feature>
<dbReference type="AlphaFoldDB" id="A0A8H6W735"/>
<feature type="region of interest" description="Disordered" evidence="2">
    <location>
        <begin position="201"/>
        <end position="282"/>
    </location>
</feature>
<dbReference type="GeneID" id="59344520"/>
<feature type="compositionally biased region" description="Polar residues" evidence="2">
    <location>
        <begin position="503"/>
        <end position="526"/>
    </location>
</feature>
<accession>A0A8H6W735</accession>
<evidence type="ECO:0000313" key="4">
    <source>
        <dbReference type="Proteomes" id="UP000636479"/>
    </source>
</evidence>
<dbReference type="RefSeq" id="XP_037222296.1">
    <property type="nucleotide sequence ID" value="XM_037362004.1"/>
</dbReference>
<keyword evidence="4" id="KW-1185">Reference proteome</keyword>
<dbReference type="EMBL" id="JACAZF010000004">
    <property type="protein sequence ID" value="KAF7307277.1"/>
    <property type="molecule type" value="Genomic_DNA"/>
</dbReference>
<dbReference type="OrthoDB" id="3224257at2759"/>
<evidence type="ECO:0000313" key="3">
    <source>
        <dbReference type="EMBL" id="KAF7307277.1"/>
    </source>
</evidence>
<feature type="compositionally biased region" description="Polar residues" evidence="2">
    <location>
        <begin position="397"/>
        <end position="411"/>
    </location>
</feature>
<protein>
    <submittedName>
        <fullName evidence="3">Uncharacterized protein</fullName>
    </submittedName>
</protein>
<comment type="caution">
    <text evidence="3">The sequence shown here is derived from an EMBL/GenBank/DDBJ whole genome shotgun (WGS) entry which is preliminary data.</text>
</comment>
<dbReference type="Proteomes" id="UP000636479">
    <property type="component" value="Unassembled WGS sequence"/>
</dbReference>
<proteinExistence type="predicted"/>
<keyword evidence="1" id="KW-0175">Coiled coil</keyword>
<sequence length="740" mass="81971">MLIKLSPPASATPTPTILFALSFPELPLSLPIPPAWAAQLARLAADDLEAPPSMHALDRAAAFPSLLGEVLFDLPNNQVVCSFLDGKVEEWALTQECADMLAKVIVDVEESGRAEQRARDWQRAVEEDKVRQQEKEQQKEAARRASLEREAELERQFAAKRKDNNYKEQVLNSPPPSLKGTKSTKNRLVRSRSLLMALVATFTPSGSSNTSPPSSPTRDSTDRSPSPFRKLTRRGSFASKETVPQEERPLTPPPTHNLETPPSSAPPSAPSSAFSKQQNETPRLSALITERREELSPRLLRRRARSTLVDSFRAHVLPVLATKVGLFENINPSFQPVLLSDETPTLFKRAGGGYHAWVARSMLRRAEDRMRELEAQFPSLLSTRYLNELELSPQPFSPNSISFPTSPTRQATFEPWSSDESESDSEDESECELVVDSESDSDGSSVHTPESGHTTIGVSFTGHAIESSTSSNSSYFTCADDPEAESQDAVSPLTGSHIRRPAQAQSPTHSRTPSNAAHTRQASSSSAKREQRRAQKAAHAEHAAFVRMTARLRSVLAQSAASRQLVAMQKDETDRVREGRGLRRAWLDRRRGFKTSEMVQVFRPSGLGRSTWGLDDIMKELPPPPYDDVVLKTTLHVATSPTSPTTITGRRPRPSPPIQRAKTLAALEIDVELEHVEMDAAELDIEVDLERLDFTDSLDVESMGLDIEVDDVLKSRCRPAGVKARVESWERRRTVALERA</sequence>
<feature type="region of interest" description="Disordered" evidence="2">
    <location>
        <begin position="396"/>
        <end position="541"/>
    </location>
</feature>
<organism evidence="3 4">
    <name type="scientific">Mycena indigotica</name>
    <dbReference type="NCBI Taxonomy" id="2126181"/>
    <lineage>
        <taxon>Eukaryota</taxon>
        <taxon>Fungi</taxon>
        <taxon>Dikarya</taxon>
        <taxon>Basidiomycota</taxon>
        <taxon>Agaricomycotina</taxon>
        <taxon>Agaricomycetes</taxon>
        <taxon>Agaricomycetidae</taxon>
        <taxon>Agaricales</taxon>
        <taxon>Marasmiineae</taxon>
        <taxon>Mycenaceae</taxon>
        <taxon>Mycena</taxon>
    </lineage>
</organism>
<gene>
    <name evidence="3" type="ORF">MIND_00521600</name>
</gene>
<feature type="compositionally biased region" description="Basic and acidic residues" evidence="2">
    <location>
        <begin position="527"/>
        <end position="541"/>
    </location>
</feature>
<evidence type="ECO:0000256" key="2">
    <source>
        <dbReference type="SAM" id="MobiDB-lite"/>
    </source>
</evidence>
<feature type="compositionally biased region" description="Low complexity" evidence="2">
    <location>
        <begin position="203"/>
        <end position="227"/>
    </location>
</feature>
<feature type="compositionally biased region" description="Acidic residues" evidence="2">
    <location>
        <begin position="417"/>
        <end position="441"/>
    </location>
</feature>
<reference evidence="3" key="1">
    <citation type="submission" date="2020-05" db="EMBL/GenBank/DDBJ databases">
        <title>Mycena genomes resolve the evolution of fungal bioluminescence.</title>
        <authorList>
            <person name="Tsai I.J."/>
        </authorList>
    </citation>
    <scope>NUCLEOTIDE SEQUENCE</scope>
    <source>
        <strain evidence="3">171206Taipei</strain>
    </source>
</reference>